<dbReference type="PANTHER" id="PTHR47332">
    <property type="entry name" value="SET DOMAIN-CONTAINING PROTEIN 5"/>
    <property type="match status" value="1"/>
</dbReference>
<dbReference type="EMBL" id="JAQQWM010000003">
    <property type="protein sequence ID" value="KAK8072031.1"/>
    <property type="molecule type" value="Genomic_DNA"/>
</dbReference>
<feature type="compositionally biased region" description="Low complexity" evidence="1">
    <location>
        <begin position="8"/>
        <end position="26"/>
    </location>
</feature>
<evidence type="ECO:0000256" key="1">
    <source>
        <dbReference type="SAM" id="MobiDB-lite"/>
    </source>
</evidence>
<comment type="caution">
    <text evidence="3">The sequence shown here is derived from an EMBL/GenBank/DDBJ whole genome shotgun (WGS) entry which is preliminary data.</text>
</comment>
<dbReference type="SMART" id="SM00317">
    <property type="entry name" value="SET"/>
    <property type="match status" value="1"/>
</dbReference>
<name>A0ABR1VLC2_9PEZI</name>
<feature type="region of interest" description="Disordered" evidence="1">
    <location>
        <begin position="1"/>
        <end position="26"/>
    </location>
</feature>
<dbReference type="InterPro" id="IPR053185">
    <property type="entry name" value="SET_domain_protein"/>
</dbReference>
<feature type="domain" description="SET" evidence="2">
    <location>
        <begin position="222"/>
        <end position="360"/>
    </location>
</feature>
<organism evidence="3 4">
    <name type="scientific">Apiospora saccharicola</name>
    <dbReference type="NCBI Taxonomy" id="335842"/>
    <lineage>
        <taxon>Eukaryota</taxon>
        <taxon>Fungi</taxon>
        <taxon>Dikarya</taxon>
        <taxon>Ascomycota</taxon>
        <taxon>Pezizomycotina</taxon>
        <taxon>Sordariomycetes</taxon>
        <taxon>Xylariomycetidae</taxon>
        <taxon>Amphisphaeriales</taxon>
        <taxon>Apiosporaceae</taxon>
        <taxon>Apiospora</taxon>
    </lineage>
</organism>
<keyword evidence="4" id="KW-1185">Reference proteome</keyword>
<evidence type="ECO:0000313" key="4">
    <source>
        <dbReference type="Proteomes" id="UP001446871"/>
    </source>
</evidence>
<feature type="compositionally biased region" description="Polar residues" evidence="1">
    <location>
        <begin position="164"/>
        <end position="184"/>
    </location>
</feature>
<dbReference type="SUPFAM" id="SSF82199">
    <property type="entry name" value="SET domain"/>
    <property type="match status" value="1"/>
</dbReference>
<dbReference type="Pfam" id="PF00856">
    <property type="entry name" value="SET"/>
    <property type="match status" value="1"/>
</dbReference>
<dbReference type="PANTHER" id="PTHR47332:SF4">
    <property type="entry name" value="SET DOMAIN-CONTAINING PROTEIN 5"/>
    <property type="match status" value="1"/>
</dbReference>
<dbReference type="InterPro" id="IPR046341">
    <property type="entry name" value="SET_dom_sf"/>
</dbReference>
<gene>
    <name evidence="3" type="ORF">PG996_005379</name>
</gene>
<reference evidence="3 4" key="1">
    <citation type="submission" date="2023-01" db="EMBL/GenBank/DDBJ databases">
        <title>Analysis of 21 Apiospora genomes using comparative genomics revels a genus with tremendous synthesis potential of carbohydrate active enzymes and secondary metabolites.</title>
        <authorList>
            <person name="Sorensen T."/>
        </authorList>
    </citation>
    <scope>NUCLEOTIDE SEQUENCE [LARGE SCALE GENOMIC DNA]</scope>
    <source>
        <strain evidence="3 4">CBS 83171</strain>
    </source>
</reference>
<evidence type="ECO:0000313" key="3">
    <source>
        <dbReference type="EMBL" id="KAK8072031.1"/>
    </source>
</evidence>
<feature type="compositionally biased region" description="Basic and acidic residues" evidence="1">
    <location>
        <begin position="146"/>
        <end position="155"/>
    </location>
</feature>
<protein>
    <submittedName>
        <fullName evidence="3">Set 5</fullName>
    </submittedName>
</protein>
<dbReference type="InterPro" id="IPR001214">
    <property type="entry name" value="SET_dom"/>
</dbReference>
<evidence type="ECO:0000259" key="2">
    <source>
        <dbReference type="PROSITE" id="PS50280"/>
    </source>
</evidence>
<dbReference type="CDD" id="cd20071">
    <property type="entry name" value="SET_SMYD"/>
    <property type="match status" value="1"/>
</dbReference>
<proteinExistence type="predicted"/>
<dbReference type="Proteomes" id="UP001446871">
    <property type="component" value="Unassembled WGS sequence"/>
</dbReference>
<dbReference type="PROSITE" id="PS50280">
    <property type="entry name" value="SET"/>
    <property type="match status" value="1"/>
</dbReference>
<sequence length="397" mass="43467">MDKDNDYSGPLDSPSSTTSSSSYFSSEDSEIFLDEVTPFDSISQCGNEREDTTNDGELPVPVFEDHGYAIPVLTASSVSSRSEISSLSNDSMFASAVGLKDPVSGLNFVKRCDNIDGLAHFKLTLNADRKLEEQQAREAFVPLPDDMVKDPEPARNDYGGKCGSTASKASTEGRSDSGYGTSTGPDLAVEEQRNKDDHDHDHDHDHDGPPSSPDMPEQFSNKYFEVRKSELAGYGAFARLDLTYGQKILVEPELFHADSVSLYDEFDMLSDGSKKAFKRMAAHCPTSGFDEVTSIFRTNSFNVGGGQAGIFLVAARFNHACANRNNVSYKFNDDKNGKRRITFETTKHIPAGTELTITYGSCPEELYSQWGFVCMCGGCKPLSDEDVARLASGINWN</sequence>
<accession>A0ABR1VLC2</accession>
<feature type="compositionally biased region" description="Basic and acidic residues" evidence="1">
    <location>
        <begin position="190"/>
        <end position="208"/>
    </location>
</feature>
<feature type="region of interest" description="Disordered" evidence="1">
    <location>
        <begin position="139"/>
        <end position="218"/>
    </location>
</feature>
<dbReference type="Gene3D" id="2.170.270.10">
    <property type="entry name" value="SET domain"/>
    <property type="match status" value="1"/>
</dbReference>